<comment type="caution">
    <text evidence="2">The sequence shown here is derived from an EMBL/GenBank/DDBJ whole genome shotgun (WGS) entry which is preliminary data.</text>
</comment>
<evidence type="ECO:0000313" key="2">
    <source>
        <dbReference type="EMBL" id="PJF34862.1"/>
    </source>
</evidence>
<feature type="signal peptide" evidence="1">
    <location>
        <begin position="1"/>
        <end position="26"/>
    </location>
</feature>
<evidence type="ECO:0000256" key="1">
    <source>
        <dbReference type="SAM" id="SignalP"/>
    </source>
</evidence>
<sequence>MKQLSRLLLGALVLAALLVFPINAQAQMTTFEVTAVVNGCTIEITVNSSNTSRDYWVILEILDEDSDTLYAINEEEAYLPKTYSVTLTQSYSGTITIEYEVVDFVWGDIEEEVDCTVQAPLPVTVGVPCGPALTGVGQGLLVRPTPLYWAPRQNAASTIILDTVPNAKTYWVLGMDSTRSFYKIVIACKTYWVPADTLVPNPDNVWRSAPLPTRIVD</sequence>
<dbReference type="Proteomes" id="UP000229681">
    <property type="component" value="Unassembled WGS sequence"/>
</dbReference>
<gene>
    <name evidence="2" type="ORF">CUN49_13480</name>
</gene>
<dbReference type="EMBL" id="PGTM01000255">
    <property type="protein sequence ID" value="PJF34862.1"/>
    <property type="molecule type" value="Genomic_DNA"/>
</dbReference>
<accession>A0A2M8PBG7</accession>
<dbReference type="AlphaFoldDB" id="A0A2M8PBG7"/>
<name>A0A2M8PBG7_9CHLR</name>
<reference evidence="2 3" key="1">
    <citation type="submission" date="2017-11" db="EMBL/GenBank/DDBJ databases">
        <title>Evolution of Phototrophy in the Chloroflexi Phylum Driven by Horizontal Gene Transfer.</title>
        <authorList>
            <person name="Ward L.M."/>
            <person name="Hemp J."/>
            <person name="Shih P.M."/>
            <person name="Mcglynn S.E."/>
            <person name="Fischer W."/>
        </authorList>
    </citation>
    <scope>NUCLEOTIDE SEQUENCE [LARGE SCALE GENOMIC DNA]</scope>
    <source>
        <strain evidence="2">JP3_13</strain>
    </source>
</reference>
<proteinExistence type="predicted"/>
<protein>
    <submittedName>
        <fullName evidence="2">Uncharacterized protein</fullName>
    </submittedName>
</protein>
<feature type="chain" id="PRO_5014734446" evidence="1">
    <location>
        <begin position="27"/>
        <end position="217"/>
    </location>
</feature>
<keyword evidence="1" id="KW-0732">Signal</keyword>
<evidence type="ECO:0000313" key="3">
    <source>
        <dbReference type="Proteomes" id="UP000229681"/>
    </source>
</evidence>
<organism evidence="2 3">
    <name type="scientific">Candidatus Thermofonsia Clade 1 bacterium</name>
    <dbReference type="NCBI Taxonomy" id="2364210"/>
    <lineage>
        <taxon>Bacteria</taxon>
        <taxon>Bacillati</taxon>
        <taxon>Chloroflexota</taxon>
        <taxon>Candidatus Thermofontia</taxon>
        <taxon>Candidatus Thermofonsia Clade 1</taxon>
    </lineage>
</organism>